<gene>
    <name evidence="1" type="ORF">CUN49_03005</name>
</gene>
<organism evidence="1 2">
    <name type="scientific">Candidatus Thermofonsia Clade 1 bacterium</name>
    <dbReference type="NCBI Taxonomy" id="2364210"/>
    <lineage>
        <taxon>Bacteria</taxon>
        <taxon>Bacillati</taxon>
        <taxon>Chloroflexota</taxon>
        <taxon>Candidatus Thermofontia</taxon>
        <taxon>Candidatus Thermofonsia Clade 1</taxon>
    </lineage>
</organism>
<evidence type="ECO:0000313" key="1">
    <source>
        <dbReference type="EMBL" id="PJF36918.1"/>
    </source>
</evidence>
<accession>A0A2M8PH88</accession>
<dbReference type="EMBL" id="PGTM01000024">
    <property type="protein sequence ID" value="PJF36918.1"/>
    <property type="molecule type" value="Genomic_DNA"/>
</dbReference>
<name>A0A2M8PH88_9CHLR</name>
<evidence type="ECO:0000313" key="2">
    <source>
        <dbReference type="Proteomes" id="UP000229681"/>
    </source>
</evidence>
<dbReference type="AlphaFoldDB" id="A0A2M8PH88"/>
<protein>
    <submittedName>
        <fullName evidence="1">Uncharacterized protein</fullName>
    </submittedName>
</protein>
<proteinExistence type="predicted"/>
<reference evidence="1 2" key="1">
    <citation type="submission" date="2017-11" db="EMBL/GenBank/DDBJ databases">
        <title>Evolution of Phototrophy in the Chloroflexi Phylum Driven by Horizontal Gene Transfer.</title>
        <authorList>
            <person name="Ward L.M."/>
            <person name="Hemp J."/>
            <person name="Shih P.M."/>
            <person name="Mcglynn S.E."/>
            <person name="Fischer W."/>
        </authorList>
    </citation>
    <scope>NUCLEOTIDE SEQUENCE [LARGE SCALE GENOMIC DNA]</scope>
    <source>
        <strain evidence="1">JP3_13</strain>
    </source>
</reference>
<comment type="caution">
    <text evidence="1">The sequence shown here is derived from an EMBL/GenBank/DDBJ whole genome shotgun (WGS) entry which is preliminary data.</text>
</comment>
<dbReference type="Proteomes" id="UP000229681">
    <property type="component" value="Unassembled WGS sequence"/>
</dbReference>
<sequence length="150" mass="17415">MIAEVLAQYIGVEKRKVERLLALKQEQIYEDPEYQAWISKLNVDRLNSFLPLARAAYEKHLATFTEHLRTKYNMVNTPMSAFTLGNWLVGFLHYPSQISELARLHRRLPRQAVLEMLPEMIAMLDDMPEGRAEWQQAFALMALPLAAERS</sequence>